<dbReference type="SUPFAM" id="SSF81665">
    <property type="entry name" value="Calcium ATPase, transmembrane domain M"/>
    <property type="match status" value="1"/>
</dbReference>
<feature type="transmembrane region" description="Helical" evidence="13">
    <location>
        <begin position="546"/>
        <end position="565"/>
    </location>
</feature>
<dbReference type="InterPro" id="IPR036412">
    <property type="entry name" value="HAD-like_sf"/>
</dbReference>
<organism evidence="16 17">
    <name type="scientific">Laedolimicola ammoniilytica</name>
    <dbReference type="NCBI Taxonomy" id="2981771"/>
    <lineage>
        <taxon>Bacteria</taxon>
        <taxon>Bacillati</taxon>
        <taxon>Bacillota</taxon>
        <taxon>Clostridia</taxon>
        <taxon>Lachnospirales</taxon>
        <taxon>Lachnospiraceae</taxon>
        <taxon>Laedolimicola</taxon>
    </lineage>
</organism>
<feature type="domain" description="HMA" evidence="15">
    <location>
        <begin position="144"/>
        <end position="210"/>
    </location>
</feature>
<dbReference type="InterPro" id="IPR001757">
    <property type="entry name" value="P_typ_ATPase"/>
</dbReference>
<keyword evidence="4 13" id="KW-0812">Transmembrane</keyword>
<feature type="transmembrane region" description="Helical" evidence="13">
    <location>
        <begin position="343"/>
        <end position="366"/>
    </location>
</feature>
<evidence type="ECO:0000256" key="13">
    <source>
        <dbReference type="RuleBase" id="RU362081"/>
    </source>
</evidence>
<feature type="transmembrane region" description="Helical" evidence="13">
    <location>
        <begin position="378"/>
        <end position="403"/>
    </location>
</feature>
<dbReference type="SFLD" id="SFLDS00003">
    <property type="entry name" value="Haloacid_Dehalogenase"/>
    <property type="match status" value="1"/>
</dbReference>
<dbReference type="PANTHER" id="PTHR48085:SF5">
    <property type="entry name" value="CADMIUM_ZINC-TRANSPORTING ATPASE HMA4-RELATED"/>
    <property type="match status" value="1"/>
</dbReference>
<dbReference type="InterPro" id="IPR044492">
    <property type="entry name" value="P_typ_ATPase_HD_dom"/>
</dbReference>
<feature type="domain" description="HMA" evidence="15">
    <location>
        <begin position="221"/>
        <end position="287"/>
    </location>
</feature>
<dbReference type="InterPro" id="IPR023299">
    <property type="entry name" value="ATPase_P-typ_cyto_dom_N"/>
</dbReference>
<dbReference type="CDD" id="cd00371">
    <property type="entry name" value="HMA"/>
    <property type="match status" value="2"/>
</dbReference>
<dbReference type="PRINTS" id="PR00941">
    <property type="entry name" value="CDATPASE"/>
</dbReference>
<dbReference type="SUPFAM" id="SSF55008">
    <property type="entry name" value="HMA, heavy metal-associated domain"/>
    <property type="match status" value="2"/>
</dbReference>
<evidence type="ECO:0000313" key="16">
    <source>
        <dbReference type="EMBL" id="MCU6698356.1"/>
    </source>
</evidence>
<evidence type="ECO:0000256" key="8">
    <source>
        <dbReference type="ARBA" id="ARBA00022967"/>
    </source>
</evidence>
<dbReference type="InterPro" id="IPR051014">
    <property type="entry name" value="Cation_Transport_ATPase_IB"/>
</dbReference>
<dbReference type="EC" id="7.2.2.21" evidence="11"/>
<dbReference type="PROSITE" id="PS00154">
    <property type="entry name" value="ATPASE_E1_E2"/>
    <property type="match status" value="1"/>
</dbReference>
<feature type="transmembrane region" description="Helical" evidence="13">
    <location>
        <begin position="319"/>
        <end position="336"/>
    </location>
</feature>
<comment type="similarity">
    <text evidence="2 13">Belongs to the cation transport ATPase (P-type) (TC 3.A.3) family. Type IB subfamily.</text>
</comment>
<comment type="catalytic activity">
    <reaction evidence="12">
        <text>Cd(2+)(in) + ATP + H2O = Cd(2+)(out) + ADP + phosphate + H(+)</text>
        <dbReference type="Rhea" id="RHEA:12132"/>
        <dbReference type="ChEBI" id="CHEBI:15377"/>
        <dbReference type="ChEBI" id="CHEBI:15378"/>
        <dbReference type="ChEBI" id="CHEBI:30616"/>
        <dbReference type="ChEBI" id="CHEBI:43474"/>
        <dbReference type="ChEBI" id="CHEBI:48775"/>
        <dbReference type="ChEBI" id="CHEBI:456216"/>
        <dbReference type="EC" id="7.2.2.21"/>
    </reaction>
</comment>
<dbReference type="SFLD" id="SFLDG00002">
    <property type="entry name" value="C1.7:_P-type_atpase_like"/>
    <property type="match status" value="1"/>
</dbReference>
<evidence type="ECO:0000256" key="5">
    <source>
        <dbReference type="ARBA" id="ARBA00022723"/>
    </source>
</evidence>
<dbReference type="InterPro" id="IPR059000">
    <property type="entry name" value="ATPase_P-type_domA"/>
</dbReference>
<dbReference type="EMBL" id="JAOQKC010000030">
    <property type="protein sequence ID" value="MCU6698356.1"/>
    <property type="molecule type" value="Genomic_DNA"/>
</dbReference>
<dbReference type="SUPFAM" id="SSF81653">
    <property type="entry name" value="Calcium ATPase, transduction domain A"/>
    <property type="match status" value="1"/>
</dbReference>
<keyword evidence="8" id="KW-1278">Translocase</keyword>
<keyword evidence="6 13" id="KW-0547">Nucleotide-binding</keyword>
<dbReference type="PRINTS" id="PR00119">
    <property type="entry name" value="CATATPASE"/>
</dbReference>
<dbReference type="InterPro" id="IPR023298">
    <property type="entry name" value="ATPase_P-typ_TM_dom_sf"/>
</dbReference>
<keyword evidence="3" id="KW-0104">Cadmium</keyword>
<evidence type="ECO:0000256" key="7">
    <source>
        <dbReference type="ARBA" id="ARBA00022840"/>
    </source>
</evidence>
<dbReference type="InterPro" id="IPR023214">
    <property type="entry name" value="HAD_sf"/>
</dbReference>
<evidence type="ECO:0000256" key="14">
    <source>
        <dbReference type="SAM" id="MobiDB-lite"/>
    </source>
</evidence>
<dbReference type="SFLD" id="SFLDF00027">
    <property type="entry name" value="p-type_atpase"/>
    <property type="match status" value="1"/>
</dbReference>
<evidence type="ECO:0000256" key="12">
    <source>
        <dbReference type="ARBA" id="ARBA00049338"/>
    </source>
</evidence>
<feature type="transmembrane region" description="Helical" evidence="13">
    <location>
        <begin position="875"/>
        <end position="895"/>
    </location>
</feature>
<dbReference type="SUPFAM" id="SSF56784">
    <property type="entry name" value="HAD-like"/>
    <property type="match status" value="1"/>
</dbReference>
<gene>
    <name evidence="16" type="ORF">OCV63_15905</name>
</gene>
<keyword evidence="17" id="KW-1185">Reference proteome</keyword>
<evidence type="ECO:0000256" key="9">
    <source>
        <dbReference type="ARBA" id="ARBA00022989"/>
    </source>
</evidence>
<dbReference type="Gene3D" id="3.30.70.100">
    <property type="match status" value="2"/>
</dbReference>
<evidence type="ECO:0000256" key="1">
    <source>
        <dbReference type="ARBA" id="ARBA00004141"/>
    </source>
</evidence>
<dbReference type="Pfam" id="PF00122">
    <property type="entry name" value="E1-E2_ATPase"/>
    <property type="match status" value="1"/>
</dbReference>
<feature type="transmembrane region" description="Helical" evidence="13">
    <location>
        <begin position="901"/>
        <end position="923"/>
    </location>
</feature>
<comment type="subcellular location">
    <subcellularLocation>
        <location evidence="13">Cell membrane</location>
    </subcellularLocation>
    <subcellularLocation>
        <location evidence="1">Membrane</location>
        <topology evidence="1">Multi-pass membrane protein</topology>
    </subcellularLocation>
</comment>
<dbReference type="PANTHER" id="PTHR48085">
    <property type="entry name" value="CADMIUM/ZINC-TRANSPORTING ATPASE HMA2-RELATED"/>
    <property type="match status" value="1"/>
</dbReference>
<dbReference type="InterPro" id="IPR006121">
    <property type="entry name" value="HMA_dom"/>
</dbReference>
<keyword evidence="10 13" id="KW-0472">Membrane</keyword>
<proteinExistence type="inferred from homology"/>
<sequence>MADMDREKLNPVAGHEEHCGCGCEHEHDHDHEHHHEHEEHAHQHHEHDHDEECGCGCGHDHHEHDHEEHEHHHHEHGDSCGCGHEHGHEEHEHHHHEHGDSCGCGHDHGHEEHEHHHHEHGDSCGCGHEHHHHEHHHEHSTAARKEVYIIENLGCAHCASKMEEKINALPGVEEATITFATRQLRVLAADPDALLPEMQHICSSIESEVKIVPKTVNASAKAKVYIINGLDCAHCAAKVEERINEVPGVENAVLTYATRQLRITAENPDALIDEIRRVSAALEEGVTIVERDPSPKSAAKNAAAQSAREEEKKNERRELISIIIGAVLFVVGEILSHMGAAAMVTLPIFVIGYLILGAGVLVTAVRNISHGQIFDENFLMGIATLGAFAIGMYPEAMGVMLFYRIGEFFEHKAVERSRGQIMDAVDMRPEVVNLIQGDDIKVIPAENAKVGDVLMIRPGDRIPLDGIILEGESRLDTSPITGEPVPVAVKAGDDITSGCVNTSGQLKIRVEKPLSESMVTRILDSVENAAASKPKIDRFITRFSKVYTPIVVTLALITAIIPSLVTGNWHQWIYTAITFLVMSCPCALVLSVPLAFFSGIGAGSKKGILFKGGVAMEALSNLGAVVMDKTGTVTEGNFKLQKIVSTGSISEDELLRICASCEQFSTHPIAASIVAAAQEKGVALEKPAFLEEIAGHGISASLAAGKVLCGNQKLMDENQVAMNAAIDTGYGSEVFLAVDGKLAGYLVISDTLKADAKSAIARLKKMGLRTVMLTGDAQESAEAVAKMAGIDEVHAKLLPQDKLSIMAKLREQNGNIMFVGDGINDAPVLAGADVGAAMGNGADAAIEAADAVFMTSSMESVPTAISIARSTNHIAVQNVVFALIIKIAVMILGLAGHPNMWLAVFADTGVAMLCVLNSIRILYKK</sequence>
<keyword evidence="7 13" id="KW-0067">ATP-binding</keyword>
<comment type="caution">
    <text evidence="16">The sequence shown here is derived from an EMBL/GenBank/DDBJ whole genome shotgun (WGS) entry which is preliminary data.</text>
</comment>
<keyword evidence="9 13" id="KW-1133">Transmembrane helix</keyword>
<dbReference type="NCBIfam" id="TIGR01525">
    <property type="entry name" value="ATPase-IB_hvy"/>
    <property type="match status" value="1"/>
</dbReference>
<feature type="region of interest" description="Disordered" evidence="14">
    <location>
        <begin position="110"/>
        <end position="142"/>
    </location>
</feature>
<dbReference type="Gene3D" id="3.40.50.1000">
    <property type="entry name" value="HAD superfamily/HAD-like"/>
    <property type="match status" value="1"/>
</dbReference>
<protein>
    <recommendedName>
        <fullName evidence="11">Cd(2+)-exporting ATPase</fullName>
        <ecNumber evidence="11">7.2.2.21</ecNumber>
    </recommendedName>
</protein>
<dbReference type="Pfam" id="PF00403">
    <property type="entry name" value="HMA"/>
    <property type="match status" value="2"/>
</dbReference>
<evidence type="ECO:0000256" key="10">
    <source>
        <dbReference type="ARBA" id="ARBA00023136"/>
    </source>
</evidence>
<dbReference type="Gene3D" id="3.40.1110.10">
    <property type="entry name" value="Calcium-transporting ATPase, cytoplasmic domain N"/>
    <property type="match status" value="1"/>
</dbReference>
<accession>A0ABT2S178</accession>
<keyword evidence="13" id="KW-1003">Cell membrane</keyword>
<feature type="compositionally biased region" description="Basic and acidic residues" evidence="14">
    <location>
        <begin position="110"/>
        <end position="122"/>
    </location>
</feature>
<evidence type="ECO:0000256" key="4">
    <source>
        <dbReference type="ARBA" id="ARBA00022692"/>
    </source>
</evidence>
<evidence type="ECO:0000256" key="11">
    <source>
        <dbReference type="ARBA" id="ARBA00039103"/>
    </source>
</evidence>
<reference evidence="16 17" key="1">
    <citation type="journal article" date="2021" name="ISME Commun">
        <title>Automated analysis of genomic sequences facilitates high-throughput and comprehensive description of bacteria.</title>
        <authorList>
            <person name="Hitch T.C.A."/>
        </authorList>
    </citation>
    <scope>NUCLEOTIDE SEQUENCE [LARGE SCALE GENOMIC DNA]</scope>
    <source>
        <strain evidence="16 17">Sanger_04</strain>
    </source>
</reference>
<evidence type="ECO:0000256" key="6">
    <source>
        <dbReference type="ARBA" id="ARBA00022741"/>
    </source>
</evidence>
<dbReference type="Pfam" id="PF00702">
    <property type="entry name" value="Hydrolase"/>
    <property type="match status" value="1"/>
</dbReference>
<dbReference type="Proteomes" id="UP001652461">
    <property type="component" value="Unassembled WGS sequence"/>
</dbReference>
<keyword evidence="5 13" id="KW-0479">Metal-binding</keyword>
<dbReference type="NCBIfam" id="TIGR01512">
    <property type="entry name" value="ATPase-IB2_Cd"/>
    <property type="match status" value="1"/>
</dbReference>
<dbReference type="PROSITE" id="PS50846">
    <property type="entry name" value="HMA_2"/>
    <property type="match status" value="2"/>
</dbReference>
<dbReference type="RefSeq" id="WP_262670922.1">
    <property type="nucleotide sequence ID" value="NZ_JAOQKC010000030.1"/>
</dbReference>
<dbReference type="InterPro" id="IPR008250">
    <property type="entry name" value="ATPase_P-typ_transduc_dom_A_sf"/>
</dbReference>
<dbReference type="InterPro" id="IPR036163">
    <property type="entry name" value="HMA_dom_sf"/>
</dbReference>
<evidence type="ECO:0000259" key="15">
    <source>
        <dbReference type="PROSITE" id="PS50846"/>
    </source>
</evidence>
<dbReference type="InterPro" id="IPR018303">
    <property type="entry name" value="ATPase_P-typ_P_site"/>
</dbReference>
<dbReference type="PROSITE" id="PS01229">
    <property type="entry name" value="COF_2"/>
    <property type="match status" value="1"/>
</dbReference>
<evidence type="ECO:0000256" key="3">
    <source>
        <dbReference type="ARBA" id="ARBA00022539"/>
    </source>
</evidence>
<dbReference type="InterPro" id="IPR027256">
    <property type="entry name" value="P-typ_ATPase_IB"/>
</dbReference>
<name>A0ABT2S178_9FIRM</name>
<dbReference type="Gene3D" id="2.70.150.10">
    <property type="entry name" value="Calcium-transporting ATPase, cytoplasmic transduction domain A"/>
    <property type="match status" value="1"/>
</dbReference>
<feature type="transmembrane region" description="Helical" evidence="13">
    <location>
        <begin position="571"/>
        <end position="597"/>
    </location>
</feature>
<dbReference type="NCBIfam" id="TIGR01494">
    <property type="entry name" value="ATPase_P-type"/>
    <property type="match status" value="1"/>
</dbReference>
<evidence type="ECO:0000256" key="2">
    <source>
        <dbReference type="ARBA" id="ARBA00006024"/>
    </source>
</evidence>
<evidence type="ECO:0000313" key="17">
    <source>
        <dbReference type="Proteomes" id="UP001652461"/>
    </source>
</evidence>